<evidence type="ECO:0000256" key="7">
    <source>
        <dbReference type="SAM" id="Coils"/>
    </source>
</evidence>
<dbReference type="InterPro" id="IPR008532">
    <property type="entry name" value="NFACT_RNA-bd"/>
</dbReference>
<feature type="domain" description="NFACT RNA-binding" evidence="9">
    <location>
        <begin position="501"/>
        <end position="611"/>
    </location>
</feature>
<dbReference type="EMBL" id="CAKOFQ010007348">
    <property type="protein sequence ID" value="CAH1998984.1"/>
    <property type="molecule type" value="Genomic_DNA"/>
</dbReference>
<dbReference type="Pfam" id="PF05833">
    <property type="entry name" value="NFACT_N"/>
    <property type="match status" value="1"/>
</dbReference>
<organism evidence="11 12">
    <name type="scientific">Acanthoscelides obtectus</name>
    <name type="common">Bean weevil</name>
    <name type="synonym">Bruchus obtectus</name>
    <dbReference type="NCBI Taxonomy" id="200917"/>
    <lineage>
        <taxon>Eukaryota</taxon>
        <taxon>Metazoa</taxon>
        <taxon>Ecdysozoa</taxon>
        <taxon>Arthropoda</taxon>
        <taxon>Hexapoda</taxon>
        <taxon>Insecta</taxon>
        <taxon>Pterygota</taxon>
        <taxon>Neoptera</taxon>
        <taxon>Endopterygota</taxon>
        <taxon>Coleoptera</taxon>
        <taxon>Polyphaga</taxon>
        <taxon>Cucujiformia</taxon>
        <taxon>Chrysomeloidea</taxon>
        <taxon>Chrysomelidae</taxon>
        <taxon>Bruchinae</taxon>
        <taxon>Bruchini</taxon>
        <taxon>Acanthoscelides</taxon>
    </lineage>
</organism>
<feature type="region of interest" description="Disordered" evidence="8">
    <location>
        <begin position="409"/>
        <end position="428"/>
    </location>
</feature>
<evidence type="ECO:0000256" key="2">
    <source>
        <dbReference type="ARBA" id="ARBA00004496"/>
    </source>
</evidence>
<dbReference type="PANTHER" id="PTHR15239:SF6">
    <property type="entry name" value="RIBOSOME QUALITY CONTROL COMPLEX SUBUNIT NEMF"/>
    <property type="match status" value="1"/>
</dbReference>
<dbReference type="AlphaFoldDB" id="A0A9P0LV20"/>
<dbReference type="Pfam" id="PF11923">
    <property type="entry name" value="NFACT-C"/>
    <property type="match status" value="1"/>
</dbReference>
<dbReference type="Pfam" id="PF05670">
    <property type="entry name" value="NFACT-R_1"/>
    <property type="match status" value="1"/>
</dbReference>
<evidence type="ECO:0000256" key="6">
    <source>
        <dbReference type="ARBA" id="ARBA00023242"/>
    </source>
</evidence>
<feature type="compositionally biased region" description="Basic and acidic residues" evidence="8">
    <location>
        <begin position="786"/>
        <end position="808"/>
    </location>
</feature>
<proteinExistence type="inferred from homology"/>
<protein>
    <recommendedName>
        <fullName evidence="13">Nuclear export mediator factor NEMF homolog</fullName>
    </recommendedName>
</protein>
<evidence type="ECO:0000259" key="9">
    <source>
        <dbReference type="Pfam" id="PF05670"/>
    </source>
</evidence>
<feature type="compositionally biased region" description="Acidic residues" evidence="8">
    <location>
        <begin position="666"/>
        <end position="680"/>
    </location>
</feature>
<feature type="coiled-coil region" evidence="7">
    <location>
        <begin position="300"/>
        <end position="337"/>
    </location>
</feature>
<dbReference type="GO" id="GO:0000049">
    <property type="term" value="F:tRNA binding"/>
    <property type="evidence" value="ECO:0007669"/>
    <property type="project" value="TreeGrafter"/>
</dbReference>
<dbReference type="OrthoDB" id="207084at2759"/>
<name>A0A9P0LV20_ACAOB</name>
<reference evidence="11" key="1">
    <citation type="submission" date="2022-03" db="EMBL/GenBank/DDBJ databases">
        <authorList>
            <person name="Sayadi A."/>
        </authorList>
    </citation>
    <scope>NUCLEOTIDE SEQUENCE</scope>
</reference>
<comment type="similarity">
    <text evidence="3">Belongs to the NEMF family.</text>
</comment>
<dbReference type="InterPro" id="IPR021846">
    <property type="entry name" value="NFACT-C"/>
</dbReference>
<feature type="domain" description="NFACT protein C-terminal" evidence="10">
    <location>
        <begin position="896"/>
        <end position="986"/>
    </location>
</feature>
<dbReference type="PANTHER" id="PTHR15239">
    <property type="entry name" value="NUCLEAR EXPORT MEDIATOR FACTOR NEMF"/>
    <property type="match status" value="1"/>
</dbReference>
<dbReference type="Proteomes" id="UP001152888">
    <property type="component" value="Unassembled WGS sequence"/>
</dbReference>
<sequence>MKTRFNTYDIVCVVAELQKLVGMRVNNIYDIDSKTYLIRLQRSEEKQVLMLESGNRIHTTNFEWPKNVAPSGFSMKMRKHLKNKRLEHLRQLGTDRIVDLQFGSGEAAYHIILELYDRGNIILTDYEFTISNILRPHTEGDKVKFVVREKYPQDRARETTAVTKEAMLEILHKAKSGDPLKKVLVPNLEYGPPLIEHVLVKHGFTNATKIGKTFNIMEDIDRLMEALQEAEDILQAAKKEHSKGYIIQKKEERPVTDTNKETEFYSNQEFHPMLFQQHASLPHKEYETFNEAVDEFFSSLESQKIELKAVQQERDAMKKLENVRKDHDQRLVALEKTQNVDKQKAELITRNQELVDSAILAIQTILANQVPWDNIIEMVKEAASKGDPVAQKIKELKLEINHISLYLTDPYEEPDSGGESDDSDSDKLPPMTVDIDLALTAFANARKYYDKKRFAAKKQQKTLESQSKALKNAEKKTKQTLKEVQTITNINKARKTYWFEKFFWFISSENYLVIAGRDQQQNELIVKRYMKPNDVYVHADIHGASSVVIKNPSGQPVPPKTLNEAGTMAICYSVAWDAKVVTNAYWVWGNQVTKTAPTGEYLSTGSFMIRGKKNFLPPSHLILGLGFLFRLEDGCVERHLGERKVLTQNEEDALGIEASEQSKDEVEVEILDESDEEETKEETTVTDAADKENSAGKPEKEENIQEDVTEESKDHPEKSSDDDDEEDAKFPDTQIKIQHFAGTKINILTEPSNIGNKLKDEDIDNVIYLGDDKPIIVTSKGSKSRGNSESKNKKPKDQDKKVEFKESKQQQIQQKRGQKSKLKKIKEKYKDQDDEERKLRMDILQSSGSSKDNKKNKKNKDGSSDVKRKQEPRQPRPVVPKEPGEEGDDEEPTVQADVDMIDSLTGIPVTEDELLFAVPVVAPYNTLSNYKFKVKLTPGTGKRGKAAKTAVAMFLKERTVTPRERDLLKAVKDEQLARNIPGKVKLSAPRLQNLRK</sequence>
<feature type="compositionally biased region" description="Basic and acidic residues" evidence="8">
    <location>
        <begin position="688"/>
        <end position="703"/>
    </location>
</feature>
<dbReference type="GO" id="GO:1990116">
    <property type="term" value="P:ribosome-associated ubiquitin-dependent protein catabolic process"/>
    <property type="evidence" value="ECO:0007669"/>
    <property type="project" value="TreeGrafter"/>
</dbReference>
<feature type="region of interest" description="Disordered" evidence="8">
    <location>
        <begin position="768"/>
        <end position="895"/>
    </location>
</feature>
<evidence type="ECO:0000256" key="4">
    <source>
        <dbReference type="ARBA" id="ARBA00022490"/>
    </source>
</evidence>
<dbReference type="Gene3D" id="2.30.310.10">
    <property type="entry name" value="ibrinogen binding protein from staphylococcus aureus domain"/>
    <property type="match status" value="1"/>
</dbReference>
<feature type="compositionally biased region" description="Basic and acidic residues" evidence="8">
    <location>
        <begin position="859"/>
        <end position="874"/>
    </location>
</feature>
<keyword evidence="5 7" id="KW-0175">Coiled coil</keyword>
<evidence type="ECO:0000256" key="3">
    <source>
        <dbReference type="ARBA" id="ARBA00008318"/>
    </source>
</evidence>
<evidence type="ECO:0000313" key="12">
    <source>
        <dbReference type="Proteomes" id="UP001152888"/>
    </source>
</evidence>
<comment type="caution">
    <text evidence="11">The sequence shown here is derived from an EMBL/GenBank/DDBJ whole genome shotgun (WGS) entry which is preliminary data.</text>
</comment>
<feature type="compositionally biased region" description="Acidic residues" evidence="8">
    <location>
        <begin position="410"/>
        <end position="424"/>
    </location>
</feature>
<evidence type="ECO:0000256" key="5">
    <source>
        <dbReference type="ARBA" id="ARBA00023054"/>
    </source>
</evidence>
<feature type="compositionally biased region" description="Basic and acidic residues" evidence="8">
    <location>
        <begin position="828"/>
        <end position="841"/>
    </location>
</feature>
<dbReference type="GO" id="GO:1990112">
    <property type="term" value="C:RQC complex"/>
    <property type="evidence" value="ECO:0007669"/>
    <property type="project" value="TreeGrafter"/>
</dbReference>
<evidence type="ECO:0008006" key="13">
    <source>
        <dbReference type="Google" id="ProtNLM"/>
    </source>
</evidence>
<feature type="compositionally biased region" description="Basic residues" evidence="8">
    <location>
        <begin position="816"/>
        <end position="827"/>
    </location>
</feature>
<dbReference type="InterPro" id="IPR051608">
    <property type="entry name" value="RQC_Subunit_NEMF"/>
</dbReference>
<evidence type="ECO:0000256" key="8">
    <source>
        <dbReference type="SAM" id="MobiDB-lite"/>
    </source>
</evidence>
<dbReference type="GO" id="GO:0072344">
    <property type="term" value="P:rescue of stalled ribosome"/>
    <property type="evidence" value="ECO:0007669"/>
    <property type="project" value="TreeGrafter"/>
</dbReference>
<dbReference type="GO" id="GO:0005634">
    <property type="term" value="C:nucleus"/>
    <property type="evidence" value="ECO:0007669"/>
    <property type="project" value="UniProtKB-SubCell"/>
</dbReference>
<comment type="subcellular location">
    <subcellularLocation>
        <location evidence="2">Cytoplasm</location>
    </subcellularLocation>
    <subcellularLocation>
        <location evidence="1">Nucleus</location>
    </subcellularLocation>
</comment>
<feature type="coiled-coil region" evidence="7">
    <location>
        <begin position="456"/>
        <end position="483"/>
    </location>
</feature>
<evidence type="ECO:0000259" key="10">
    <source>
        <dbReference type="Pfam" id="PF11923"/>
    </source>
</evidence>
<evidence type="ECO:0000313" key="11">
    <source>
        <dbReference type="EMBL" id="CAH1998984.1"/>
    </source>
</evidence>
<keyword evidence="6" id="KW-0539">Nucleus</keyword>
<gene>
    <name evidence="11" type="ORF">ACAOBT_LOCUS24725</name>
</gene>
<dbReference type="NCBIfam" id="NF041120">
    <property type="entry name" value="RqcH_arch"/>
    <property type="match status" value="1"/>
</dbReference>
<keyword evidence="4" id="KW-0963">Cytoplasm</keyword>
<dbReference type="GO" id="GO:0043023">
    <property type="term" value="F:ribosomal large subunit binding"/>
    <property type="evidence" value="ECO:0007669"/>
    <property type="project" value="TreeGrafter"/>
</dbReference>
<dbReference type="GO" id="GO:0005737">
    <property type="term" value="C:cytoplasm"/>
    <property type="evidence" value="ECO:0007669"/>
    <property type="project" value="UniProtKB-SubCell"/>
</dbReference>
<dbReference type="FunFam" id="2.30.310.10:FF:000001">
    <property type="entry name" value="Nuclear export mediator factor Nemf"/>
    <property type="match status" value="1"/>
</dbReference>
<accession>A0A9P0LV20</accession>
<feature type="compositionally biased region" description="Basic and acidic residues" evidence="8">
    <location>
        <begin position="710"/>
        <end position="719"/>
    </location>
</feature>
<evidence type="ECO:0000256" key="1">
    <source>
        <dbReference type="ARBA" id="ARBA00004123"/>
    </source>
</evidence>
<keyword evidence="12" id="KW-1185">Reference proteome</keyword>
<feature type="region of interest" description="Disordered" evidence="8">
    <location>
        <begin position="651"/>
        <end position="736"/>
    </location>
</feature>